<dbReference type="RefSeq" id="XP_025597433.1">
    <property type="nucleotide sequence ID" value="XM_025745749.1"/>
</dbReference>
<proteinExistence type="predicted"/>
<keyword evidence="3" id="KW-1185">Reference proteome</keyword>
<dbReference type="EMBL" id="KZ819296">
    <property type="protein sequence ID" value="PWN97154.1"/>
    <property type="molecule type" value="Genomic_DNA"/>
</dbReference>
<feature type="compositionally biased region" description="Polar residues" evidence="1">
    <location>
        <begin position="224"/>
        <end position="233"/>
    </location>
</feature>
<name>A0A316Z7V5_9BASI</name>
<gene>
    <name evidence="2" type="ORF">FA09DRAFT_62454</name>
</gene>
<evidence type="ECO:0000256" key="1">
    <source>
        <dbReference type="SAM" id="MobiDB-lite"/>
    </source>
</evidence>
<feature type="region of interest" description="Disordered" evidence="1">
    <location>
        <begin position="148"/>
        <end position="175"/>
    </location>
</feature>
<organism evidence="2 3">
    <name type="scientific">Tilletiopsis washingtonensis</name>
    <dbReference type="NCBI Taxonomy" id="58919"/>
    <lineage>
        <taxon>Eukaryota</taxon>
        <taxon>Fungi</taxon>
        <taxon>Dikarya</taxon>
        <taxon>Basidiomycota</taxon>
        <taxon>Ustilaginomycotina</taxon>
        <taxon>Exobasidiomycetes</taxon>
        <taxon>Entylomatales</taxon>
        <taxon>Entylomatales incertae sedis</taxon>
        <taxon>Tilletiopsis</taxon>
    </lineage>
</organism>
<evidence type="ECO:0000313" key="3">
    <source>
        <dbReference type="Proteomes" id="UP000245946"/>
    </source>
</evidence>
<sequence>MKHGRRPRATPDTVAVHNGAVCRRSMRSVPTSSRLAAVAASAAAAARKQFVPHEERLGRSLLTLRFQQREQRARRAAQHAQVAQAVVLETAGTALSAATTTQSLSSQRREATAACRAIHTVQRRCERCVQTLRRRRLLCKVRHRRSVHAVSQTPGSTLRRRRGSTQHLPRTGGGKELQTMRTTFELALPPVCCSTACSRAQLRRGWTRAEATPRGALQARCASPSRQVTSSPSAGPPAAWLRRTVRLEHAS</sequence>
<dbReference type="AlphaFoldDB" id="A0A316Z7V5"/>
<feature type="region of interest" description="Disordered" evidence="1">
    <location>
        <begin position="213"/>
        <end position="251"/>
    </location>
</feature>
<accession>A0A316Z7V5</accession>
<reference evidence="2 3" key="1">
    <citation type="journal article" date="2018" name="Mol. Biol. Evol.">
        <title>Broad Genomic Sampling Reveals a Smut Pathogenic Ancestry of the Fungal Clade Ustilaginomycotina.</title>
        <authorList>
            <person name="Kijpornyongpan T."/>
            <person name="Mondo S.J."/>
            <person name="Barry K."/>
            <person name="Sandor L."/>
            <person name="Lee J."/>
            <person name="Lipzen A."/>
            <person name="Pangilinan J."/>
            <person name="LaButti K."/>
            <person name="Hainaut M."/>
            <person name="Henrissat B."/>
            <person name="Grigoriev I.V."/>
            <person name="Spatafora J.W."/>
            <person name="Aime M.C."/>
        </authorList>
    </citation>
    <scope>NUCLEOTIDE SEQUENCE [LARGE SCALE GENOMIC DNA]</scope>
    <source>
        <strain evidence="2 3">MCA 4186</strain>
    </source>
</reference>
<dbReference type="GeneID" id="37273293"/>
<protein>
    <submittedName>
        <fullName evidence="2">Uncharacterized protein</fullName>
    </submittedName>
</protein>
<dbReference type="Proteomes" id="UP000245946">
    <property type="component" value="Unassembled WGS sequence"/>
</dbReference>
<evidence type="ECO:0000313" key="2">
    <source>
        <dbReference type="EMBL" id="PWN97154.1"/>
    </source>
</evidence>